<feature type="region of interest" description="Disordered" evidence="2">
    <location>
        <begin position="1"/>
        <end position="21"/>
    </location>
</feature>
<comment type="caution">
    <text evidence="3">The sequence shown here is derived from an EMBL/GenBank/DDBJ whole genome shotgun (WGS) entry which is preliminary data.</text>
</comment>
<dbReference type="VEuPathDB" id="FungiDB:DD237_007768"/>
<evidence type="ECO:0000313" key="5">
    <source>
        <dbReference type="Proteomes" id="UP000282087"/>
    </source>
</evidence>
<dbReference type="AlphaFoldDB" id="A0A3M6VAF9"/>
<evidence type="ECO:0000313" key="6">
    <source>
        <dbReference type="Proteomes" id="UP000286097"/>
    </source>
</evidence>
<feature type="coiled-coil region" evidence="1">
    <location>
        <begin position="96"/>
        <end position="152"/>
    </location>
</feature>
<gene>
    <name evidence="4" type="ORF">DD237_007768</name>
    <name evidence="3" type="ORF">DD238_007385</name>
</gene>
<reference evidence="5 6" key="1">
    <citation type="submission" date="2018-06" db="EMBL/GenBank/DDBJ databases">
        <title>Comparative genomics of downy mildews reveals potential adaptations to biotrophy.</title>
        <authorList>
            <person name="Fletcher K."/>
            <person name="Klosterman S.J."/>
            <person name="Derevnina L."/>
            <person name="Martin F."/>
            <person name="Koike S."/>
            <person name="Reyes Chin-Wo S."/>
            <person name="Mou B."/>
            <person name="Michelmore R."/>
        </authorList>
    </citation>
    <scope>NUCLEOTIDE SEQUENCE [LARGE SCALE GENOMIC DNA]</scope>
    <source>
        <strain evidence="4 6">R13</strain>
        <strain evidence="3 5">R14</strain>
    </source>
</reference>
<dbReference type="EMBL" id="QKXF01000274">
    <property type="protein sequence ID" value="RQM13226.1"/>
    <property type="molecule type" value="Genomic_DNA"/>
</dbReference>
<protein>
    <recommendedName>
        <fullName evidence="7">FCH domain-containing protein</fullName>
    </recommendedName>
</protein>
<evidence type="ECO:0000256" key="1">
    <source>
        <dbReference type="SAM" id="Coils"/>
    </source>
</evidence>
<dbReference type="EMBL" id="QLLG01000371">
    <property type="protein sequence ID" value="RMX63724.1"/>
    <property type="molecule type" value="Genomic_DNA"/>
</dbReference>
<evidence type="ECO:0008006" key="7">
    <source>
        <dbReference type="Google" id="ProtNLM"/>
    </source>
</evidence>
<evidence type="ECO:0000256" key="2">
    <source>
        <dbReference type="SAM" id="MobiDB-lite"/>
    </source>
</evidence>
<keyword evidence="1" id="KW-0175">Coiled coil</keyword>
<name>A0A3M6VAF9_9STRA</name>
<evidence type="ECO:0000313" key="3">
    <source>
        <dbReference type="EMBL" id="RMX63724.1"/>
    </source>
</evidence>
<evidence type="ECO:0000313" key="4">
    <source>
        <dbReference type="EMBL" id="RQM13226.1"/>
    </source>
</evidence>
<dbReference type="Gene3D" id="1.20.1270.60">
    <property type="entry name" value="Arfaptin homology (AH) domain/BAR domain"/>
    <property type="match status" value="1"/>
</dbReference>
<feature type="compositionally biased region" description="Polar residues" evidence="2">
    <location>
        <begin position="521"/>
        <end position="530"/>
    </location>
</feature>
<dbReference type="InterPro" id="IPR027267">
    <property type="entry name" value="AH/BAR_dom_sf"/>
</dbReference>
<feature type="region of interest" description="Disordered" evidence="2">
    <location>
        <begin position="484"/>
        <end position="530"/>
    </location>
</feature>
<accession>A0A3M6VAF9</accession>
<proteinExistence type="predicted"/>
<organism evidence="3 5">
    <name type="scientific">Peronospora effusa</name>
    <dbReference type="NCBI Taxonomy" id="542832"/>
    <lineage>
        <taxon>Eukaryota</taxon>
        <taxon>Sar</taxon>
        <taxon>Stramenopiles</taxon>
        <taxon>Oomycota</taxon>
        <taxon>Peronosporomycetes</taxon>
        <taxon>Peronosporales</taxon>
        <taxon>Peronosporaceae</taxon>
        <taxon>Peronospora</taxon>
    </lineage>
</organism>
<dbReference type="Proteomes" id="UP000282087">
    <property type="component" value="Unassembled WGS sequence"/>
</dbReference>
<dbReference type="Proteomes" id="UP000286097">
    <property type="component" value="Unassembled WGS sequence"/>
</dbReference>
<sequence>MASSMMQTQVADAGTSDNVTNRDPNVAFATDLLFNLDDVRANCAASLAGHANLITLLQSRINLERTYAQELSKMAHFSHCNEMAHGTMETAMASLRAQYLNTSVQHEQLAKNLEEDVLKPIESLYQYNSKRSLRLTRQIKNAKEDVKIQEDAYRKVYRAFDKTFRVASASFANAMASGFSSTLIEDQYHRRLSQIKITDSPAKKHSVIATVVRPDKSSGTVALKTINNNKLVSWLLSSETHRKEDMAKNTVELMEAAEKARRICQHSWQTLETHRIKMYRVVQAVLADYQQMAEDRISTITTNLRKHVIFASSTLANEQVSSNSIDQAAYSCSNETMTAPMFETVDVKGDICDFIHATRGNKSQVDLTVNDLCNDTTRALISSPSSKPCQPLRKTCLEIRNFLSKKIPFDYDGNQELLSKVLGTYRPTAQDAMQSQQRHVVHGHESQSYDDYACAYSMPFSESDIVLMTEVTTSIEPRMCNRVGAQLEDKNSTTQRNEPEQDSDENSESVSSSIRPMPSFHATTINGYPP</sequence>
<keyword evidence="5" id="KW-1185">Reference proteome</keyword>
<dbReference type="SUPFAM" id="SSF103657">
    <property type="entry name" value="BAR/IMD domain-like"/>
    <property type="match status" value="1"/>
</dbReference>